<dbReference type="OrthoDB" id="2365484at2759"/>
<keyword evidence="7" id="KW-1185">Reference proteome</keyword>
<dbReference type="InterPro" id="IPR008991">
    <property type="entry name" value="Translation_prot_SH3-like_sf"/>
</dbReference>
<accession>A0A0H2R4C0</accession>
<dbReference type="InterPro" id="IPR038655">
    <property type="entry name" value="Ribosomal_eL27_sf"/>
</dbReference>
<dbReference type="Pfam" id="PF01777">
    <property type="entry name" value="Ribosomal_L27e"/>
    <property type="match status" value="1"/>
</dbReference>
<evidence type="ECO:0000256" key="2">
    <source>
        <dbReference type="ARBA" id="ARBA00022980"/>
    </source>
</evidence>
<feature type="domain" description="KOW" evidence="5">
    <location>
        <begin position="7"/>
        <end position="32"/>
    </location>
</feature>
<comment type="similarity">
    <text evidence="1 4">Belongs to the eukaryotic ribosomal protein eL27 family.</text>
</comment>
<organism evidence="6 7">
    <name type="scientific">Schizopora paradoxa</name>
    <dbReference type="NCBI Taxonomy" id="27342"/>
    <lineage>
        <taxon>Eukaryota</taxon>
        <taxon>Fungi</taxon>
        <taxon>Dikarya</taxon>
        <taxon>Basidiomycota</taxon>
        <taxon>Agaricomycotina</taxon>
        <taxon>Agaricomycetes</taxon>
        <taxon>Hymenochaetales</taxon>
        <taxon>Schizoporaceae</taxon>
        <taxon>Schizopora</taxon>
    </lineage>
</organism>
<dbReference type="Gene3D" id="2.30.30.770">
    <property type="match status" value="1"/>
</dbReference>
<dbReference type="AlphaFoldDB" id="A0A0H2R4C0"/>
<reference evidence="6 7" key="1">
    <citation type="submission" date="2015-04" db="EMBL/GenBank/DDBJ databases">
        <title>Complete genome sequence of Schizopora paradoxa KUC8140, a cosmopolitan wood degrader in East Asia.</title>
        <authorList>
            <consortium name="DOE Joint Genome Institute"/>
            <person name="Min B."/>
            <person name="Park H."/>
            <person name="Jang Y."/>
            <person name="Kim J.-J."/>
            <person name="Kim K.H."/>
            <person name="Pangilinan J."/>
            <person name="Lipzen A."/>
            <person name="Riley R."/>
            <person name="Grigoriev I.V."/>
            <person name="Spatafora J.W."/>
            <person name="Choi I.-G."/>
        </authorList>
    </citation>
    <scope>NUCLEOTIDE SEQUENCE [LARGE SCALE GENOMIC DNA]</scope>
    <source>
        <strain evidence="6 7">KUC8140</strain>
    </source>
</reference>
<dbReference type="SUPFAM" id="SSF50104">
    <property type="entry name" value="Translation proteins SH3-like domain"/>
    <property type="match status" value="1"/>
</dbReference>
<dbReference type="InterPro" id="IPR041991">
    <property type="entry name" value="Ribosomal_eL27_KOW"/>
</dbReference>
<keyword evidence="3 4" id="KW-0687">Ribonucleoprotein</keyword>
<dbReference type="InterPro" id="IPR001141">
    <property type="entry name" value="Ribosomal_eL27"/>
</dbReference>
<dbReference type="FunFam" id="2.30.30.770:FF:000001">
    <property type="entry name" value="60S ribosomal protein L27"/>
    <property type="match status" value="1"/>
</dbReference>
<evidence type="ECO:0000256" key="3">
    <source>
        <dbReference type="ARBA" id="ARBA00023274"/>
    </source>
</evidence>
<evidence type="ECO:0000313" key="6">
    <source>
        <dbReference type="EMBL" id="KLO06625.1"/>
    </source>
</evidence>
<dbReference type="PANTHER" id="PTHR10497">
    <property type="entry name" value="60S RIBOSOMAL PROTEIN L27"/>
    <property type="match status" value="1"/>
</dbReference>
<evidence type="ECO:0000259" key="5">
    <source>
        <dbReference type="Pfam" id="PF00467"/>
    </source>
</evidence>
<dbReference type="GO" id="GO:0003735">
    <property type="term" value="F:structural constituent of ribosome"/>
    <property type="evidence" value="ECO:0007669"/>
    <property type="project" value="InterPro"/>
</dbReference>
<dbReference type="EMBL" id="KQ086192">
    <property type="protein sequence ID" value="KLO06625.1"/>
    <property type="molecule type" value="Genomic_DNA"/>
</dbReference>
<dbReference type="GO" id="GO:1990904">
    <property type="term" value="C:ribonucleoprotein complex"/>
    <property type="evidence" value="ECO:0007669"/>
    <property type="project" value="UniProtKB-KW"/>
</dbReference>
<evidence type="ECO:0000256" key="1">
    <source>
        <dbReference type="ARBA" id="ARBA00009124"/>
    </source>
</evidence>
<protein>
    <recommendedName>
        <fullName evidence="4">60S ribosomal protein L27</fullName>
    </recommendedName>
</protein>
<dbReference type="PROSITE" id="PS01107">
    <property type="entry name" value="RIBOSOMAL_L27E"/>
    <property type="match status" value="1"/>
</dbReference>
<dbReference type="FunCoup" id="A0A0H2R4C0">
    <property type="interactions" value="365"/>
</dbReference>
<dbReference type="InterPro" id="IPR018262">
    <property type="entry name" value="Ribosomal_eL27_CS"/>
</dbReference>
<proteinExistence type="inferred from homology"/>
<dbReference type="GO" id="GO:0006412">
    <property type="term" value="P:translation"/>
    <property type="evidence" value="ECO:0007669"/>
    <property type="project" value="InterPro"/>
</dbReference>
<evidence type="ECO:0000256" key="4">
    <source>
        <dbReference type="RuleBase" id="RU000575"/>
    </source>
</evidence>
<dbReference type="Pfam" id="PF00467">
    <property type="entry name" value="KOW"/>
    <property type="match status" value="1"/>
</dbReference>
<keyword evidence="2 4" id="KW-0689">Ribosomal protein</keyword>
<name>A0A0H2R4C0_9AGAM</name>
<dbReference type="GO" id="GO:0005840">
    <property type="term" value="C:ribosome"/>
    <property type="evidence" value="ECO:0007669"/>
    <property type="project" value="UniProtKB-KW"/>
</dbReference>
<dbReference type="STRING" id="27342.A0A0H2R4C0"/>
<evidence type="ECO:0000313" key="7">
    <source>
        <dbReference type="Proteomes" id="UP000053477"/>
    </source>
</evidence>
<dbReference type="InterPro" id="IPR005824">
    <property type="entry name" value="KOW"/>
</dbReference>
<dbReference type="CDD" id="cd06090">
    <property type="entry name" value="KOW_RPL27"/>
    <property type="match status" value="1"/>
</dbReference>
<gene>
    <name evidence="6" type="ORF">SCHPADRAFT_910207</name>
</gene>
<dbReference type="Proteomes" id="UP000053477">
    <property type="component" value="Unassembled WGS sequence"/>
</dbReference>
<sequence length="136" mass="16124">MGKIYKPGKVCIVLQGRHAGKKVVVVKPLDNGDQHRKYPYALIAGVERYPLKITKRMNEKKVKRRSKVKPFIKIVNYSHLFPTRYTYELQGLKDGLDVNAFKEPETREKAKKHIKEQFEERYNSGKNKWFFQPLRF</sequence>
<dbReference type="InParanoid" id="A0A0H2R4C0"/>